<accession>A0A0S4QV71</accession>
<gene>
    <name evidence="2" type="ORF">Ga0074812_12342</name>
</gene>
<feature type="compositionally biased region" description="Basic residues" evidence="1">
    <location>
        <begin position="253"/>
        <end position="264"/>
    </location>
</feature>
<organism evidence="2 3">
    <name type="scientific">Parafrankia irregularis</name>
    <dbReference type="NCBI Taxonomy" id="795642"/>
    <lineage>
        <taxon>Bacteria</taxon>
        <taxon>Bacillati</taxon>
        <taxon>Actinomycetota</taxon>
        <taxon>Actinomycetes</taxon>
        <taxon>Frankiales</taxon>
        <taxon>Frankiaceae</taxon>
        <taxon>Parafrankia</taxon>
    </lineage>
</organism>
<dbReference type="AlphaFoldDB" id="A0A0S4QV71"/>
<feature type="compositionally biased region" description="Low complexity" evidence="1">
    <location>
        <begin position="79"/>
        <end position="93"/>
    </location>
</feature>
<keyword evidence="3" id="KW-1185">Reference proteome</keyword>
<evidence type="ECO:0000313" key="3">
    <source>
        <dbReference type="Proteomes" id="UP000198802"/>
    </source>
</evidence>
<protein>
    <submittedName>
        <fullName evidence="2">Uncharacterized protein</fullName>
    </submittedName>
</protein>
<reference evidence="3" key="1">
    <citation type="submission" date="2015-11" db="EMBL/GenBank/DDBJ databases">
        <authorList>
            <person name="Varghese N."/>
        </authorList>
    </citation>
    <scope>NUCLEOTIDE SEQUENCE [LARGE SCALE GENOMIC DNA]</scope>
    <source>
        <strain evidence="3">DSM 45899</strain>
    </source>
</reference>
<proteinExistence type="predicted"/>
<feature type="compositionally biased region" description="Polar residues" evidence="1">
    <location>
        <begin position="295"/>
        <end position="304"/>
    </location>
</feature>
<sequence length="304" mass="32394">MIRNFGRLYGGCSQGGSGGWGGWGGFAGSQGLGILVVPATEILKFFLEAGCGSGPGWGCGFARSEDSGCARDRNPQVFPGSGPRVRGSGPRVRPSVALSAAPARPGGLPPGENLMIMVARERAVAVPPVTPGCWRAAWRAPFPLPRRKVPPVGCREAFVDGFRGARRPPIAVHWICWEERPSGKCDGDSCHRDDRHVPKGPRVLHTDTCQAILRRWLTGQPGRPSGGAEPAALFPWDARPCSPPIVCRPAGPPRRRSPKTRKNPGGRGREAGLRSGGDRPVPQPACWRAHIPGRGSSTWKARGK</sequence>
<dbReference type="EMBL" id="FAOZ01000023">
    <property type="protein sequence ID" value="CUU58914.1"/>
    <property type="molecule type" value="Genomic_DNA"/>
</dbReference>
<dbReference type="Proteomes" id="UP000198802">
    <property type="component" value="Unassembled WGS sequence"/>
</dbReference>
<evidence type="ECO:0000313" key="2">
    <source>
        <dbReference type="EMBL" id="CUU58914.1"/>
    </source>
</evidence>
<feature type="region of interest" description="Disordered" evidence="1">
    <location>
        <begin position="245"/>
        <end position="304"/>
    </location>
</feature>
<name>A0A0S4QV71_9ACTN</name>
<feature type="region of interest" description="Disordered" evidence="1">
    <location>
        <begin position="72"/>
        <end position="93"/>
    </location>
</feature>
<evidence type="ECO:0000256" key="1">
    <source>
        <dbReference type="SAM" id="MobiDB-lite"/>
    </source>
</evidence>